<reference evidence="2 3" key="1">
    <citation type="journal article" date="2024" name="Int. J. Syst. Evol. Microbiol.">
        <title>Clostridium omnivorum sp. nov., isolated from anoxic soil under the treatment of reductive soil disinfestation.</title>
        <authorList>
            <person name="Ueki A."/>
            <person name="Tonouchi A."/>
            <person name="Kaku N."/>
            <person name="Honma S."/>
            <person name="Ueki K."/>
        </authorList>
    </citation>
    <scope>NUCLEOTIDE SEQUENCE [LARGE SCALE GENOMIC DNA]</scope>
    <source>
        <strain evidence="2 3">E14</strain>
    </source>
</reference>
<sequence length="114" mass="12868">MMSSILSYLKKILILTFINLIIVVLVYLIKKQFTLYNVGYGLSIGGIVMCILGALALMGFGNIANIDARNTYAARYDGEKFGRQYIKERNKNRSFTLLMLLSGLFSLILGYLIR</sequence>
<keyword evidence="1" id="KW-0472">Membrane</keyword>
<dbReference type="Proteomes" id="UP001208567">
    <property type="component" value="Unassembled WGS sequence"/>
</dbReference>
<comment type="caution">
    <text evidence="2">The sequence shown here is derived from an EMBL/GenBank/DDBJ whole genome shotgun (WGS) entry which is preliminary data.</text>
</comment>
<feature type="transmembrane region" description="Helical" evidence="1">
    <location>
        <begin position="35"/>
        <end position="60"/>
    </location>
</feature>
<keyword evidence="3" id="KW-1185">Reference proteome</keyword>
<feature type="transmembrane region" description="Helical" evidence="1">
    <location>
        <begin position="12"/>
        <end position="29"/>
    </location>
</feature>
<evidence type="ECO:0000313" key="2">
    <source>
        <dbReference type="EMBL" id="GLC30097.1"/>
    </source>
</evidence>
<feature type="transmembrane region" description="Helical" evidence="1">
    <location>
        <begin position="95"/>
        <end position="113"/>
    </location>
</feature>
<dbReference type="RefSeq" id="WP_264849362.1">
    <property type="nucleotide sequence ID" value="NZ_BRXR01000001.1"/>
</dbReference>
<name>A0ABQ5N4F3_9CLOT</name>
<accession>A0ABQ5N4F3</accession>
<dbReference type="EMBL" id="BRXR01000001">
    <property type="protein sequence ID" value="GLC30097.1"/>
    <property type="molecule type" value="Genomic_DNA"/>
</dbReference>
<evidence type="ECO:0000313" key="3">
    <source>
        <dbReference type="Proteomes" id="UP001208567"/>
    </source>
</evidence>
<protein>
    <recommendedName>
        <fullName evidence="4">DUF3899 domain-containing protein</fullName>
    </recommendedName>
</protein>
<proteinExistence type="predicted"/>
<keyword evidence="1" id="KW-0812">Transmembrane</keyword>
<evidence type="ECO:0008006" key="4">
    <source>
        <dbReference type="Google" id="ProtNLM"/>
    </source>
</evidence>
<organism evidence="2 3">
    <name type="scientific">Clostridium omnivorum</name>
    <dbReference type="NCBI Taxonomy" id="1604902"/>
    <lineage>
        <taxon>Bacteria</taxon>
        <taxon>Bacillati</taxon>
        <taxon>Bacillota</taxon>
        <taxon>Clostridia</taxon>
        <taxon>Eubacteriales</taxon>
        <taxon>Clostridiaceae</taxon>
        <taxon>Clostridium</taxon>
    </lineage>
</organism>
<keyword evidence="1" id="KW-1133">Transmembrane helix</keyword>
<gene>
    <name evidence="2" type="ORF">bsdE14_15070</name>
</gene>
<evidence type="ECO:0000256" key="1">
    <source>
        <dbReference type="SAM" id="Phobius"/>
    </source>
</evidence>